<reference evidence="2 3" key="1">
    <citation type="submission" date="2020-04" db="EMBL/GenBank/DDBJ databases">
        <title>Rhizobium sp. S-51 isolated from soil.</title>
        <authorList>
            <person name="Dahal R.H."/>
        </authorList>
    </citation>
    <scope>NUCLEOTIDE SEQUENCE [LARGE SCALE GENOMIC DNA]</scope>
    <source>
        <strain evidence="2 3">S-51</strain>
    </source>
</reference>
<proteinExistence type="predicted"/>
<protein>
    <submittedName>
        <fullName evidence="2">GDYXXLXY domain-containing protein</fullName>
    </submittedName>
</protein>
<organism evidence="2 3">
    <name type="scientific">Rhizobium terricola</name>
    <dbReference type="NCBI Taxonomy" id="2728849"/>
    <lineage>
        <taxon>Bacteria</taxon>
        <taxon>Pseudomonadati</taxon>
        <taxon>Pseudomonadota</taxon>
        <taxon>Alphaproteobacteria</taxon>
        <taxon>Hyphomicrobiales</taxon>
        <taxon>Rhizobiaceae</taxon>
        <taxon>Rhizobium/Agrobacterium group</taxon>
        <taxon>Rhizobium</taxon>
    </lineage>
</organism>
<dbReference type="Pfam" id="PF14345">
    <property type="entry name" value="GDYXXLXY"/>
    <property type="match status" value="1"/>
</dbReference>
<evidence type="ECO:0000256" key="1">
    <source>
        <dbReference type="SAM" id="Phobius"/>
    </source>
</evidence>
<dbReference type="RefSeq" id="WP_169588451.1">
    <property type="nucleotide sequence ID" value="NZ_JABBGK010000001.1"/>
</dbReference>
<feature type="transmembrane region" description="Helical" evidence="1">
    <location>
        <begin position="12"/>
        <end position="32"/>
    </location>
</feature>
<evidence type="ECO:0000313" key="3">
    <source>
        <dbReference type="Proteomes" id="UP000541470"/>
    </source>
</evidence>
<keyword evidence="1" id="KW-1133">Transmembrane helix</keyword>
<comment type="caution">
    <text evidence="2">The sequence shown here is derived from an EMBL/GenBank/DDBJ whole genome shotgun (WGS) entry which is preliminary data.</text>
</comment>
<keyword evidence="1" id="KW-0812">Transmembrane</keyword>
<keyword evidence="3" id="KW-1185">Reference proteome</keyword>
<evidence type="ECO:0000313" key="2">
    <source>
        <dbReference type="EMBL" id="NML73820.1"/>
    </source>
</evidence>
<gene>
    <name evidence="2" type="ORF">HHL25_06740</name>
</gene>
<sequence>MTNQAARPGALRYLAIALGLVILQTGILGWMIESRASVLRSGAEILLKTAPVDPRDLFRGDYVILSYDVSAIPAALVTGQRPAESGWQTMQVRLKPGTDGFWTVAEASFGELAPEEGSVVLTTQRFRYYAMPDAADNGELRVDYGIERYYVPEGEGRDIEMARNEGVLTVAVRVGSNGKAQIRELRMDGKALYAEPLY</sequence>
<keyword evidence="1" id="KW-0472">Membrane</keyword>
<dbReference type="EMBL" id="JABBGK010000001">
    <property type="protein sequence ID" value="NML73820.1"/>
    <property type="molecule type" value="Genomic_DNA"/>
</dbReference>
<name>A0A7Y0AUV1_9HYPH</name>
<accession>A0A7Y0AUV1</accession>
<dbReference type="Proteomes" id="UP000541470">
    <property type="component" value="Unassembled WGS sequence"/>
</dbReference>
<dbReference type="InterPro" id="IPR025833">
    <property type="entry name" value="GDYXXLXY"/>
</dbReference>
<dbReference type="AlphaFoldDB" id="A0A7Y0AUV1"/>